<accession>A0A0U1L3Q0</accession>
<dbReference type="AlphaFoldDB" id="A0A0U1L3Q0"/>
<sequence>MLRLREALIVAEEGRIKGKSGYSIDNVADLMNAAVQEVLDGQRK</sequence>
<dbReference type="EMBL" id="CTRP01000014">
    <property type="protein sequence ID" value="CQR73959.1"/>
    <property type="molecule type" value="Genomic_DNA"/>
</dbReference>
<evidence type="ECO:0000313" key="2">
    <source>
        <dbReference type="Proteomes" id="UP000049855"/>
    </source>
</evidence>
<protein>
    <submittedName>
        <fullName evidence="1">Uncharacterized protein</fullName>
    </submittedName>
</protein>
<organism evidence="1 2">
    <name type="scientific">Sporomusa ovata</name>
    <dbReference type="NCBI Taxonomy" id="2378"/>
    <lineage>
        <taxon>Bacteria</taxon>
        <taxon>Bacillati</taxon>
        <taxon>Bacillota</taxon>
        <taxon>Negativicutes</taxon>
        <taxon>Selenomonadales</taxon>
        <taxon>Sporomusaceae</taxon>
        <taxon>Sporomusa</taxon>
    </lineage>
</organism>
<name>A0A0U1L3Q0_9FIRM</name>
<keyword evidence="2" id="KW-1185">Reference proteome</keyword>
<evidence type="ECO:0000313" key="1">
    <source>
        <dbReference type="EMBL" id="CQR73959.1"/>
    </source>
</evidence>
<proteinExistence type="predicted"/>
<gene>
    <name evidence="1" type="ORF">SpAn4DRAFT_0421</name>
</gene>
<dbReference type="Proteomes" id="UP000049855">
    <property type="component" value="Unassembled WGS sequence"/>
</dbReference>
<reference evidence="2" key="1">
    <citation type="submission" date="2015-03" db="EMBL/GenBank/DDBJ databases">
        <authorList>
            <person name="Nijsse Bart"/>
        </authorList>
    </citation>
    <scope>NUCLEOTIDE SEQUENCE [LARGE SCALE GENOMIC DNA]</scope>
</reference>